<feature type="transmembrane region" description="Helical" evidence="3">
    <location>
        <begin position="6"/>
        <end position="26"/>
    </location>
</feature>
<gene>
    <name evidence="5" type="ORF">GM668_29015</name>
</gene>
<dbReference type="GO" id="GO:0005886">
    <property type="term" value="C:plasma membrane"/>
    <property type="evidence" value="ECO:0007669"/>
    <property type="project" value="TreeGrafter"/>
</dbReference>
<keyword evidence="3" id="KW-1133">Transmembrane helix</keyword>
<proteinExistence type="predicted"/>
<evidence type="ECO:0000256" key="2">
    <source>
        <dbReference type="ARBA" id="ARBA00034247"/>
    </source>
</evidence>
<dbReference type="GO" id="GO:0043709">
    <property type="term" value="P:cell adhesion involved in single-species biofilm formation"/>
    <property type="evidence" value="ECO:0007669"/>
    <property type="project" value="TreeGrafter"/>
</dbReference>
<dbReference type="CDD" id="cd01949">
    <property type="entry name" value="GGDEF"/>
    <property type="match status" value="1"/>
</dbReference>
<comment type="catalytic activity">
    <reaction evidence="2">
        <text>2 GTP = 3',3'-c-di-GMP + 2 diphosphate</text>
        <dbReference type="Rhea" id="RHEA:24898"/>
        <dbReference type="ChEBI" id="CHEBI:33019"/>
        <dbReference type="ChEBI" id="CHEBI:37565"/>
        <dbReference type="ChEBI" id="CHEBI:58805"/>
        <dbReference type="EC" id="2.7.7.65"/>
    </reaction>
</comment>
<dbReference type="SMART" id="SM00267">
    <property type="entry name" value="GGDEF"/>
    <property type="match status" value="1"/>
</dbReference>
<dbReference type="Pfam" id="PF00990">
    <property type="entry name" value="GGDEF"/>
    <property type="match status" value="1"/>
</dbReference>
<dbReference type="AlphaFoldDB" id="A0A6L6Q907"/>
<dbReference type="PANTHER" id="PTHR45138">
    <property type="entry name" value="REGULATORY COMPONENTS OF SENSORY TRANSDUCTION SYSTEM"/>
    <property type="match status" value="1"/>
</dbReference>
<reference evidence="5 6" key="1">
    <citation type="submission" date="2019-11" db="EMBL/GenBank/DDBJ databases">
        <title>Type strains purchased from KCTC, JCM and DSMZ.</title>
        <authorList>
            <person name="Lu H."/>
        </authorList>
    </citation>
    <scope>NUCLEOTIDE SEQUENCE [LARGE SCALE GENOMIC DNA]</scope>
    <source>
        <strain evidence="5 6">KCTC 42409</strain>
    </source>
</reference>
<dbReference type="InterPro" id="IPR029787">
    <property type="entry name" value="Nucleotide_cyclase"/>
</dbReference>
<dbReference type="NCBIfam" id="TIGR00254">
    <property type="entry name" value="GGDEF"/>
    <property type="match status" value="1"/>
</dbReference>
<dbReference type="PANTHER" id="PTHR45138:SF9">
    <property type="entry name" value="DIGUANYLATE CYCLASE DGCM-RELATED"/>
    <property type="match status" value="1"/>
</dbReference>
<evidence type="ECO:0000313" key="6">
    <source>
        <dbReference type="Proteomes" id="UP000484015"/>
    </source>
</evidence>
<evidence type="ECO:0000259" key="4">
    <source>
        <dbReference type="PROSITE" id="PS50887"/>
    </source>
</evidence>
<dbReference type="OrthoDB" id="9813903at2"/>
<dbReference type="InterPro" id="IPR043128">
    <property type="entry name" value="Rev_trsase/Diguanyl_cyclase"/>
</dbReference>
<sequence>MISLDPKTVLFMTTLMSVAMAIVMYSAHANFGKEVKGLDRWAMGLLALVGGGVTFMLRDYLPQTPLLLATNFLLFAGLGLSMIGTQEFFGRPPAWRVYWGIVAAGFALVAWFFVVRPDFAARLTVVSAFVFYFYAEQARLVWRYGTSHFSTRFFGTLITIQALVVLVRFGMALRAMVSHIDLIRDNTVTSIYMGIGNFMALMLTVAFMTMATRRLQTILEQRSTHDPLTGVLNRRGFALFYEYQRLQMRRAGKPMTLMEIDIDHFKAVNDRFGHMVGDKVLAHVARAVRETLRETDDVARFGGEEFIVLLPDSDERNAMLAAERIRDALRRFADIQLPMVTVSIGIGCHASDEESLDALLARTDAALYRAKQNGRDRVELAT</sequence>
<dbReference type="EMBL" id="WNLA01000038">
    <property type="protein sequence ID" value="MTW06125.1"/>
    <property type="molecule type" value="Genomic_DNA"/>
</dbReference>
<keyword evidence="3" id="KW-0812">Transmembrane</keyword>
<evidence type="ECO:0000256" key="3">
    <source>
        <dbReference type="SAM" id="Phobius"/>
    </source>
</evidence>
<accession>A0A6L6Q907</accession>
<feature type="transmembrane region" description="Helical" evidence="3">
    <location>
        <begin position="95"/>
        <end position="114"/>
    </location>
</feature>
<dbReference type="PROSITE" id="PS50887">
    <property type="entry name" value="GGDEF"/>
    <property type="match status" value="1"/>
</dbReference>
<evidence type="ECO:0000256" key="1">
    <source>
        <dbReference type="ARBA" id="ARBA00012528"/>
    </source>
</evidence>
<dbReference type="InterPro" id="IPR000160">
    <property type="entry name" value="GGDEF_dom"/>
</dbReference>
<feature type="transmembrane region" description="Helical" evidence="3">
    <location>
        <begin position="63"/>
        <end position="83"/>
    </location>
</feature>
<dbReference type="FunFam" id="3.30.70.270:FF:000001">
    <property type="entry name" value="Diguanylate cyclase domain protein"/>
    <property type="match status" value="1"/>
</dbReference>
<dbReference type="GO" id="GO:0052621">
    <property type="term" value="F:diguanylate cyclase activity"/>
    <property type="evidence" value="ECO:0007669"/>
    <property type="project" value="UniProtKB-EC"/>
</dbReference>
<dbReference type="SUPFAM" id="SSF55073">
    <property type="entry name" value="Nucleotide cyclase"/>
    <property type="match status" value="1"/>
</dbReference>
<dbReference type="Gene3D" id="3.30.70.270">
    <property type="match status" value="1"/>
</dbReference>
<keyword evidence="6" id="KW-1185">Reference proteome</keyword>
<dbReference type="Proteomes" id="UP000484015">
    <property type="component" value="Unassembled WGS sequence"/>
</dbReference>
<dbReference type="RefSeq" id="WP_155442461.1">
    <property type="nucleotide sequence ID" value="NZ_WNLA01000038.1"/>
</dbReference>
<feature type="transmembrane region" description="Helical" evidence="3">
    <location>
        <begin position="120"/>
        <end position="141"/>
    </location>
</feature>
<name>A0A6L6Q907_9BURK</name>
<feature type="transmembrane region" description="Helical" evidence="3">
    <location>
        <begin position="38"/>
        <end position="57"/>
    </location>
</feature>
<dbReference type="EC" id="2.7.7.65" evidence="1"/>
<keyword evidence="3" id="KW-0472">Membrane</keyword>
<feature type="transmembrane region" description="Helical" evidence="3">
    <location>
        <begin position="191"/>
        <end position="212"/>
    </location>
</feature>
<evidence type="ECO:0000313" key="5">
    <source>
        <dbReference type="EMBL" id="MTW06125.1"/>
    </source>
</evidence>
<feature type="domain" description="GGDEF" evidence="4">
    <location>
        <begin position="253"/>
        <end position="382"/>
    </location>
</feature>
<dbReference type="GO" id="GO:1902201">
    <property type="term" value="P:negative regulation of bacterial-type flagellum-dependent cell motility"/>
    <property type="evidence" value="ECO:0007669"/>
    <property type="project" value="TreeGrafter"/>
</dbReference>
<organism evidence="5 6">
    <name type="scientific">Pseudoduganella ginsengisoli</name>
    <dbReference type="NCBI Taxonomy" id="1462440"/>
    <lineage>
        <taxon>Bacteria</taxon>
        <taxon>Pseudomonadati</taxon>
        <taxon>Pseudomonadota</taxon>
        <taxon>Betaproteobacteria</taxon>
        <taxon>Burkholderiales</taxon>
        <taxon>Oxalobacteraceae</taxon>
        <taxon>Telluria group</taxon>
        <taxon>Pseudoduganella</taxon>
    </lineage>
</organism>
<comment type="caution">
    <text evidence="5">The sequence shown here is derived from an EMBL/GenBank/DDBJ whole genome shotgun (WGS) entry which is preliminary data.</text>
</comment>
<dbReference type="InterPro" id="IPR050469">
    <property type="entry name" value="Diguanylate_Cyclase"/>
</dbReference>
<feature type="transmembrane region" description="Helical" evidence="3">
    <location>
        <begin position="153"/>
        <end position="171"/>
    </location>
</feature>
<protein>
    <recommendedName>
        <fullName evidence="1">diguanylate cyclase</fullName>
        <ecNumber evidence="1">2.7.7.65</ecNumber>
    </recommendedName>
</protein>